<feature type="region of interest" description="Disordered" evidence="1">
    <location>
        <begin position="55"/>
        <end position="105"/>
    </location>
</feature>
<feature type="region of interest" description="Disordered" evidence="1">
    <location>
        <begin position="1"/>
        <end position="38"/>
    </location>
</feature>
<evidence type="ECO:0000313" key="3">
    <source>
        <dbReference type="Proteomes" id="UP001161247"/>
    </source>
</evidence>
<keyword evidence="3" id="KW-1185">Reference proteome</keyword>
<dbReference type="EMBL" id="OX459121">
    <property type="protein sequence ID" value="CAI9102785.1"/>
    <property type="molecule type" value="Genomic_DNA"/>
</dbReference>
<feature type="compositionally biased region" description="Polar residues" evidence="1">
    <location>
        <begin position="149"/>
        <end position="180"/>
    </location>
</feature>
<name>A0AAV1D4X7_OLDCO</name>
<feature type="compositionally biased region" description="Basic and acidic residues" evidence="1">
    <location>
        <begin position="55"/>
        <end position="67"/>
    </location>
</feature>
<accession>A0AAV1D4X7</accession>
<dbReference type="AlphaFoldDB" id="A0AAV1D4X7"/>
<feature type="compositionally biased region" description="Polar residues" evidence="1">
    <location>
        <begin position="76"/>
        <end position="88"/>
    </location>
</feature>
<evidence type="ECO:0000256" key="1">
    <source>
        <dbReference type="SAM" id="MobiDB-lite"/>
    </source>
</evidence>
<proteinExistence type="predicted"/>
<evidence type="ECO:0000313" key="2">
    <source>
        <dbReference type="EMBL" id="CAI9102785.1"/>
    </source>
</evidence>
<sequence>MSSSEDEMGFNDERDLLSNGEEEDWNVHHQEEDNTDFEAVRRKWRRKLRLRELRGRNRRFDNAHHESSDDDSQSDGESNFPMTGNQNMEAGVDENEDAWKDSITKLGIPEDGQNLIYDLFSKYDEMYRTPGGRGSTSGDATAIEHQNPFLPNSGVTPKNAAPQETDNVPDQGHNANESRQ</sequence>
<protein>
    <submittedName>
        <fullName evidence="2">OLC1v1001118C1</fullName>
    </submittedName>
</protein>
<dbReference type="Proteomes" id="UP001161247">
    <property type="component" value="Chromosome 4"/>
</dbReference>
<feature type="compositionally biased region" description="Acidic residues" evidence="1">
    <location>
        <begin position="1"/>
        <end position="10"/>
    </location>
</feature>
<gene>
    <name evidence="2" type="ORF">OLC1_LOCUS12078</name>
</gene>
<organism evidence="2 3">
    <name type="scientific">Oldenlandia corymbosa var. corymbosa</name>
    <dbReference type="NCBI Taxonomy" id="529605"/>
    <lineage>
        <taxon>Eukaryota</taxon>
        <taxon>Viridiplantae</taxon>
        <taxon>Streptophyta</taxon>
        <taxon>Embryophyta</taxon>
        <taxon>Tracheophyta</taxon>
        <taxon>Spermatophyta</taxon>
        <taxon>Magnoliopsida</taxon>
        <taxon>eudicotyledons</taxon>
        <taxon>Gunneridae</taxon>
        <taxon>Pentapetalae</taxon>
        <taxon>asterids</taxon>
        <taxon>lamiids</taxon>
        <taxon>Gentianales</taxon>
        <taxon>Rubiaceae</taxon>
        <taxon>Rubioideae</taxon>
        <taxon>Spermacoceae</taxon>
        <taxon>Hedyotis-Oldenlandia complex</taxon>
        <taxon>Oldenlandia</taxon>
    </lineage>
</organism>
<reference evidence="2" key="1">
    <citation type="submission" date="2023-03" db="EMBL/GenBank/DDBJ databases">
        <authorList>
            <person name="Julca I."/>
        </authorList>
    </citation>
    <scope>NUCLEOTIDE SEQUENCE</scope>
</reference>
<feature type="region of interest" description="Disordered" evidence="1">
    <location>
        <begin position="126"/>
        <end position="180"/>
    </location>
</feature>